<sequence length="50" mass="5600">AGGQRLLDLLLRQKVEGDCGAPLFWVLGGGVLLLHYDLSVEQRGFCRWSR</sequence>
<evidence type="ECO:0000313" key="1">
    <source>
        <dbReference type="EMBL" id="MCI45866.1"/>
    </source>
</evidence>
<comment type="caution">
    <text evidence="1">The sequence shown here is derived from an EMBL/GenBank/DDBJ whole genome shotgun (WGS) entry which is preliminary data.</text>
</comment>
<evidence type="ECO:0000313" key="2">
    <source>
        <dbReference type="Proteomes" id="UP000265520"/>
    </source>
</evidence>
<proteinExistence type="predicted"/>
<feature type="non-terminal residue" evidence="1">
    <location>
        <position position="1"/>
    </location>
</feature>
<dbReference type="Proteomes" id="UP000265520">
    <property type="component" value="Unassembled WGS sequence"/>
</dbReference>
<accession>A0A392SDD4</accession>
<dbReference type="AlphaFoldDB" id="A0A392SDD4"/>
<reference evidence="1 2" key="1">
    <citation type="journal article" date="2018" name="Front. Plant Sci.">
        <title>Red Clover (Trifolium pratense) and Zigzag Clover (T. medium) - A Picture of Genomic Similarities and Differences.</title>
        <authorList>
            <person name="Dluhosova J."/>
            <person name="Istvanek J."/>
            <person name="Nedelnik J."/>
            <person name="Repkova J."/>
        </authorList>
    </citation>
    <scope>NUCLEOTIDE SEQUENCE [LARGE SCALE GENOMIC DNA]</scope>
    <source>
        <strain evidence="2">cv. 10/8</strain>
        <tissue evidence="1">Leaf</tissue>
    </source>
</reference>
<dbReference type="EMBL" id="LXQA010349829">
    <property type="protein sequence ID" value="MCI45866.1"/>
    <property type="molecule type" value="Genomic_DNA"/>
</dbReference>
<organism evidence="1 2">
    <name type="scientific">Trifolium medium</name>
    <dbReference type="NCBI Taxonomy" id="97028"/>
    <lineage>
        <taxon>Eukaryota</taxon>
        <taxon>Viridiplantae</taxon>
        <taxon>Streptophyta</taxon>
        <taxon>Embryophyta</taxon>
        <taxon>Tracheophyta</taxon>
        <taxon>Spermatophyta</taxon>
        <taxon>Magnoliopsida</taxon>
        <taxon>eudicotyledons</taxon>
        <taxon>Gunneridae</taxon>
        <taxon>Pentapetalae</taxon>
        <taxon>rosids</taxon>
        <taxon>fabids</taxon>
        <taxon>Fabales</taxon>
        <taxon>Fabaceae</taxon>
        <taxon>Papilionoideae</taxon>
        <taxon>50 kb inversion clade</taxon>
        <taxon>NPAAA clade</taxon>
        <taxon>Hologalegina</taxon>
        <taxon>IRL clade</taxon>
        <taxon>Trifolieae</taxon>
        <taxon>Trifolium</taxon>
    </lineage>
</organism>
<protein>
    <submittedName>
        <fullName evidence="1">Uncharacterized protein</fullName>
    </submittedName>
</protein>
<keyword evidence="2" id="KW-1185">Reference proteome</keyword>
<name>A0A392SDD4_9FABA</name>